<dbReference type="EMBL" id="JAEOXF010000002">
    <property type="protein sequence ID" value="MBK4724338.1"/>
    <property type="molecule type" value="Genomic_DNA"/>
</dbReference>
<sequence length="52" mass="5837">MINARVASSEPAGIFDEEALGAIRKWKFTPHKPWQGLTKDFVFSINTKSSVE</sequence>
<proteinExistence type="predicted"/>
<organism evidence="1 2">
    <name type="scientific">Enterobacter agglomerans</name>
    <name type="common">Erwinia herbicola</name>
    <name type="synonym">Pantoea agglomerans</name>
    <dbReference type="NCBI Taxonomy" id="549"/>
    <lineage>
        <taxon>Bacteria</taxon>
        <taxon>Pseudomonadati</taxon>
        <taxon>Pseudomonadota</taxon>
        <taxon>Gammaproteobacteria</taxon>
        <taxon>Enterobacterales</taxon>
        <taxon>Erwiniaceae</taxon>
        <taxon>Pantoea</taxon>
        <taxon>Pantoea agglomerans group</taxon>
    </lineage>
</organism>
<evidence type="ECO:0000313" key="1">
    <source>
        <dbReference type="EMBL" id="MBK4724338.1"/>
    </source>
</evidence>
<gene>
    <name evidence="1" type="ORF">JJL49_03725</name>
</gene>
<keyword evidence="2" id="KW-1185">Reference proteome</keyword>
<evidence type="ECO:0000313" key="2">
    <source>
        <dbReference type="Proteomes" id="UP000633731"/>
    </source>
</evidence>
<protein>
    <submittedName>
        <fullName evidence="1">TonB family protein</fullName>
    </submittedName>
</protein>
<name>A0ACC5RI16_ENTAG</name>
<dbReference type="Proteomes" id="UP000633731">
    <property type="component" value="Unassembled WGS sequence"/>
</dbReference>
<comment type="caution">
    <text evidence="1">The sequence shown here is derived from an EMBL/GenBank/DDBJ whole genome shotgun (WGS) entry which is preliminary data.</text>
</comment>
<accession>A0ACC5RI16</accession>
<reference evidence="1" key="1">
    <citation type="submission" date="2021-01" db="EMBL/GenBank/DDBJ databases">
        <title>Draft genome of Pantoea agglomerans Eh 335.</title>
        <authorList>
            <person name="Emsley S.A."/>
            <person name="Oline D.K."/>
            <person name="Saw J.H."/>
            <person name="Ushijima B."/>
            <person name="Videau P."/>
            <person name="Koyack M.J."/>
        </authorList>
    </citation>
    <scope>NUCLEOTIDE SEQUENCE</scope>
    <source>
        <strain evidence="1">Eh 335</strain>
    </source>
</reference>